<dbReference type="OrthoDB" id="9803907at2"/>
<dbReference type="EMBL" id="VORT01000015">
    <property type="protein sequence ID" value="TXD71636.1"/>
    <property type="molecule type" value="Genomic_DNA"/>
</dbReference>
<evidence type="ECO:0000256" key="1">
    <source>
        <dbReference type="PROSITE-ProRule" id="PRU00409"/>
    </source>
</evidence>
<feature type="domain" description="ATP-grasp" evidence="2">
    <location>
        <begin position="119"/>
        <end position="303"/>
    </location>
</feature>
<reference evidence="3 4" key="1">
    <citation type="submission" date="2019-08" db="EMBL/GenBank/DDBJ databases">
        <title>Genome of Aequorivita antarctica SW49 (type strain).</title>
        <authorList>
            <person name="Bowman J.P."/>
        </authorList>
    </citation>
    <scope>NUCLEOTIDE SEQUENCE [LARGE SCALE GENOMIC DNA]</scope>
    <source>
        <strain evidence="3 4">SW49</strain>
    </source>
</reference>
<proteinExistence type="predicted"/>
<evidence type="ECO:0000313" key="4">
    <source>
        <dbReference type="Proteomes" id="UP000321497"/>
    </source>
</evidence>
<dbReference type="Gene3D" id="3.40.50.20">
    <property type="match status" value="1"/>
</dbReference>
<keyword evidence="1" id="KW-0547">Nucleotide-binding</keyword>
<dbReference type="GO" id="GO:0005524">
    <property type="term" value="F:ATP binding"/>
    <property type="evidence" value="ECO:0007669"/>
    <property type="project" value="UniProtKB-UniRule"/>
</dbReference>
<dbReference type="InterPro" id="IPR013815">
    <property type="entry name" value="ATP_grasp_subdomain_1"/>
</dbReference>
<keyword evidence="4" id="KW-1185">Reference proteome</keyword>
<dbReference type="Proteomes" id="UP000321497">
    <property type="component" value="Unassembled WGS sequence"/>
</dbReference>
<dbReference type="Gene3D" id="3.30.1490.20">
    <property type="entry name" value="ATP-grasp fold, A domain"/>
    <property type="match status" value="1"/>
</dbReference>
<dbReference type="PROSITE" id="PS50975">
    <property type="entry name" value="ATP_GRASP"/>
    <property type="match status" value="1"/>
</dbReference>
<protein>
    <submittedName>
        <fullName evidence="3">ATP-grasp domain-containing protein</fullName>
    </submittedName>
</protein>
<dbReference type="InterPro" id="IPR003806">
    <property type="entry name" value="ATP-grasp_PylC-type"/>
</dbReference>
<dbReference type="SUPFAM" id="SSF56059">
    <property type="entry name" value="Glutathione synthetase ATP-binding domain-like"/>
    <property type="match status" value="1"/>
</dbReference>
<dbReference type="InterPro" id="IPR011761">
    <property type="entry name" value="ATP-grasp"/>
</dbReference>
<evidence type="ECO:0000313" key="3">
    <source>
        <dbReference type="EMBL" id="TXD71636.1"/>
    </source>
</evidence>
<comment type="caution">
    <text evidence="3">The sequence shown here is derived from an EMBL/GenBank/DDBJ whole genome shotgun (WGS) entry which is preliminary data.</text>
</comment>
<dbReference type="RefSeq" id="WP_111845496.1">
    <property type="nucleotide sequence ID" value="NZ_UEGI01000019.1"/>
</dbReference>
<evidence type="ECO:0000259" key="2">
    <source>
        <dbReference type="PROSITE" id="PS50975"/>
    </source>
</evidence>
<accession>A0A5C6YX58</accession>
<gene>
    <name evidence="3" type="ORF">ESU54_16010</name>
</gene>
<dbReference type="GO" id="GO:0046872">
    <property type="term" value="F:metal ion binding"/>
    <property type="evidence" value="ECO:0007669"/>
    <property type="project" value="InterPro"/>
</dbReference>
<dbReference type="AlphaFoldDB" id="A0A5C6YX58"/>
<dbReference type="Pfam" id="PF02655">
    <property type="entry name" value="ATP-grasp_3"/>
    <property type="match status" value="1"/>
</dbReference>
<dbReference type="Gene3D" id="3.30.470.20">
    <property type="entry name" value="ATP-grasp fold, B domain"/>
    <property type="match status" value="1"/>
</dbReference>
<organism evidence="3 4">
    <name type="scientific">Aequorivita antarctica</name>
    <dbReference type="NCBI Taxonomy" id="153266"/>
    <lineage>
        <taxon>Bacteria</taxon>
        <taxon>Pseudomonadati</taxon>
        <taxon>Bacteroidota</taxon>
        <taxon>Flavobacteriia</taxon>
        <taxon>Flavobacteriales</taxon>
        <taxon>Flavobacteriaceae</taxon>
        <taxon>Aequorivita</taxon>
    </lineage>
</organism>
<name>A0A5C6YX58_9FLAO</name>
<sequence length="388" mass="44640">MIKVGLLDGQTIQAVIFAKQLKKAGYEVVLFCDTKLSYGYHTRYAHTKIICPSTQKETAKFHDFFLDYLEKEGLDVVVPMNDYSAKYLSEHKTVLQEKVKFSIPDYPIFMKGYDKNQLMQICAENNLPHPKSLDISTLKKGFEPSGFNFPALIKPNETTGARGFKKVNSFEELWEHYGAIYDEFGNCHLQEFIPQGGIQYKVQILMNDKKVINSTVIEKHRYYPINGGSSCFNRTIEKEELVEICAKVLQIIGWEGFADFDLIEDPRNGNIQIMEINPRVPACIKASVISGVDFPRSIVALSLNNPLEIYTYKPGKYLRYFSMDLLWLLSNKGKFSAFKQWTKRFFSAEHFLQDGEFTDPMPFIMGTYSGLAKQFNPKFREQKKGMNQ</sequence>
<keyword evidence="1" id="KW-0067">ATP-binding</keyword>